<dbReference type="EMBL" id="JARAKH010000002">
    <property type="protein sequence ID" value="KAK8406765.1"/>
    <property type="molecule type" value="Genomic_DNA"/>
</dbReference>
<proteinExistence type="predicted"/>
<name>A0AAW0V3G7_SCYPA</name>
<keyword evidence="2" id="KW-0732">Signal</keyword>
<dbReference type="AlphaFoldDB" id="A0AAW0V3G7"/>
<evidence type="ECO:0000313" key="3">
    <source>
        <dbReference type="EMBL" id="KAK8406765.1"/>
    </source>
</evidence>
<sequence>MKELLAVLVVVVAVSGAPQYNQASYSLGPQKYVRDEYGQYHPVSGPPVGPPFGVPFVQGGLPQHGSASLIHQQPFPSHQQQFPSHQQQFPSHQQQFPSHQQQFPSHQQQLPSHQNQQFPSHSGGADVPYIPLPPDPNPPKPSVTPGVNTQLGGGFDVSAFARTKADKKDKKTESS</sequence>
<accession>A0AAW0V3G7</accession>
<evidence type="ECO:0000313" key="4">
    <source>
        <dbReference type="Proteomes" id="UP001487740"/>
    </source>
</evidence>
<protein>
    <submittedName>
        <fullName evidence="3">Uncharacterized protein</fullName>
    </submittedName>
</protein>
<reference evidence="3 4" key="1">
    <citation type="submission" date="2023-03" db="EMBL/GenBank/DDBJ databases">
        <title>High-quality genome of Scylla paramamosain provides insights in environmental adaptation.</title>
        <authorList>
            <person name="Zhang L."/>
        </authorList>
    </citation>
    <scope>NUCLEOTIDE SEQUENCE [LARGE SCALE GENOMIC DNA]</scope>
    <source>
        <strain evidence="3">LZ_2023a</strain>
        <tissue evidence="3">Muscle</tissue>
    </source>
</reference>
<comment type="caution">
    <text evidence="3">The sequence shown here is derived from an EMBL/GenBank/DDBJ whole genome shotgun (WGS) entry which is preliminary data.</text>
</comment>
<evidence type="ECO:0000256" key="2">
    <source>
        <dbReference type="SAM" id="SignalP"/>
    </source>
</evidence>
<feature type="compositionally biased region" description="Pro residues" evidence="1">
    <location>
        <begin position="130"/>
        <end position="142"/>
    </location>
</feature>
<feature type="chain" id="PRO_5043519552" evidence="2">
    <location>
        <begin position="17"/>
        <end position="175"/>
    </location>
</feature>
<feature type="region of interest" description="Disordered" evidence="1">
    <location>
        <begin position="63"/>
        <end position="175"/>
    </location>
</feature>
<evidence type="ECO:0000256" key="1">
    <source>
        <dbReference type="SAM" id="MobiDB-lite"/>
    </source>
</evidence>
<feature type="compositionally biased region" description="Low complexity" evidence="1">
    <location>
        <begin position="72"/>
        <end position="119"/>
    </location>
</feature>
<organism evidence="3 4">
    <name type="scientific">Scylla paramamosain</name>
    <name type="common">Mud crab</name>
    <dbReference type="NCBI Taxonomy" id="85552"/>
    <lineage>
        <taxon>Eukaryota</taxon>
        <taxon>Metazoa</taxon>
        <taxon>Ecdysozoa</taxon>
        <taxon>Arthropoda</taxon>
        <taxon>Crustacea</taxon>
        <taxon>Multicrustacea</taxon>
        <taxon>Malacostraca</taxon>
        <taxon>Eumalacostraca</taxon>
        <taxon>Eucarida</taxon>
        <taxon>Decapoda</taxon>
        <taxon>Pleocyemata</taxon>
        <taxon>Brachyura</taxon>
        <taxon>Eubrachyura</taxon>
        <taxon>Portunoidea</taxon>
        <taxon>Portunidae</taxon>
        <taxon>Portuninae</taxon>
        <taxon>Scylla</taxon>
    </lineage>
</organism>
<keyword evidence="4" id="KW-1185">Reference proteome</keyword>
<gene>
    <name evidence="3" type="ORF">O3P69_007364</name>
</gene>
<dbReference type="Proteomes" id="UP001487740">
    <property type="component" value="Unassembled WGS sequence"/>
</dbReference>
<feature type="compositionally biased region" description="Basic and acidic residues" evidence="1">
    <location>
        <begin position="163"/>
        <end position="175"/>
    </location>
</feature>
<feature type="signal peptide" evidence="2">
    <location>
        <begin position="1"/>
        <end position="16"/>
    </location>
</feature>